<gene>
    <name evidence="1" type="ORF">ACFP0N_03900</name>
</gene>
<evidence type="ECO:0000313" key="1">
    <source>
        <dbReference type="EMBL" id="MFC5884130.1"/>
    </source>
</evidence>
<comment type="caution">
    <text evidence="1">The sequence shown here is derived from an EMBL/GenBank/DDBJ whole genome shotgun (WGS) entry which is preliminary data.</text>
</comment>
<protein>
    <recommendedName>
        <fullName evidence="3">Integral membrane protein</fullName>
    </recommendedName>
</protein>
<evidence type="ECO:0008006" key="3">
    <source>
        <dbReference type="Google" id="ProtNLM"/>
    </source>
</evidence>
<reference evidence="2" key="1">
    <citation type="journal article" date="2019" name="Int. J. Syst. Evol. Microbiol.">
        <title>The Global Catalogue of Microorganisms (GCM) 10K type strain sequencing project: providing services to taxonomists for standard genome sequencing and annotation.</title>
        <authorList>
            <consortium name="The Broad Institute Genomics Platform"/>
            <consortium name="The Broad Institute Genome Sequencing Center for Infectious Disease"/>
            <person name="Wu L."/>
            <person name="Ma J."/>
        </authorList>
    </citation>
    <scope>NUCLEOTIDE SEQUENCE [LARGE SCALE GENOMIC DNA]</scope>
    <source>
        <strain evidence="2">CGMCC 4.1469</strain>
    </source>
</reference>
<accession>A0ABW1EQ49</accession>
<dbReference type="EMBL" id="JBHSOD010000003">
    <property type="protein sequence ID" value="MFC5884130.1"/>
    <property type="molecule type" value="Genomic_DNA"/>
</dbReference>
<proteinExistence type="predicted"/>
<keyword evidence="2" id="KW-1185">Reference proteome</keyword>
<evidence type="ECO:0000313" key="2">
    <source>
        <dbReference type="Proteomes" id="UP001596067"/>
    </source>
</evidence>
<sequence length="382" mass="39450">MVQKGIESPTPGRVRDRHGRVRGIVGARSDGHAGPTNRLSMWGGGTMESAVLAAWVTAVLTGLASGVAGATTTAVAAQVGRVARERLGLDEDGRQALERLDGDPAAPGTADELRARLLLLIEGDPDFAHRIRQAAGLPAAPPASNNINIGGNVRNGVITIGPVTIRKSPGVVAVAALVVVVALSLALNGVIHTVEGDDSPWSSGGGRNRVAAVTDPTLAKGIAPDLRSMPSGWNLKSSPELDGCTEDCQGRLAKGEVRVADSAGDTRISFQYATFDGAETAETGYGKVVDGAQRTVNNNLAPMSLGTVGDASSAFSGRTYTGSEYQYTAVVYLRVGTVIGRVSYDGGYKKVDDGKLLAFARLLADRAQQAQNGEQPSASAVL</sequence>
<dbReference type="Proteomes" id="UP001596067">
    <property type="component" value="Unassembled WGS sequence"/>
</dbReference>
<name>A0ABW1EQ49_9ACTN</name>
<organism evidence="1 2">
    <name type="scientific">Kitasatospora aburaviensis</name>
    <dbReference type="NCBI Taxonomy" id="67265"/>
    <lineage>
        <taxon>Bacteria</taxon>
        <taxon>Bacillati</taxon>
        <taxon>Actinomycetota</taxon>
        <taxon>Actinomycetes</taxon>
        <taxon>Kitasatosporales</taxon>
        <taxon>Streptomycetaceae</taxon>
        <taxon>Kitasatospora</taxon>
    </lineage>
</organism>